<dbReference type="AlphaFoldDB" id="A0AA35YN47"/>
<accession>A0AA35YN47</accession>
<sequence length="221" mass="25168">MKELAEEVQLLEEEQRKFDERYLVLSGEKNDVEDQVATLDGEVLHKGVVRMVDLVVESRKFMLGIRRVMVVCVATGIEREKQMAHVWSAGSGPGSSDLDAATWLIDAMHAAIRAFPRWTSCIISIWASSSLLIFANYAQKRRISFQTVVLRALPRLNLAKELNSWSWRLGSATPHTQNADDFKNNNIRSSSSIGRFWGFETIWLKLEVEDQKSKVDGQIWD</sequence>
<gene>
    <name evidence="1" type="ORF">LSALG_LOCUS17044</name>
</gene>
<proteinExistence type="predicted"/>
<evidence type="ECO:0000313" key="2">
    <source>
        <dbReference type="Proteomes" id="UP001177003"/>
    </source>
</evidence>
<name>A0AA35YN47_LACSI</name>
<dbReference type="Proteomes" id="UP001177003">
    <property type="component" value="Chromosome 3"/>
</dbReference>
<protein>
    <submittedName>
        <fullName evidence="1">Uncharacterized protein</fullName>
    </submittedName>
</protein>
<organism evidence="1 2">
    <name type="scientific">Lactuca saligna</name>
    <name type="common">Willowleaf lettuce</name>
    <dbReference type="NCBI Taxonomy" id="75948"/>
    <lineage>
        <taxon>Eukaryota</taxon>
        <taxon>Viridiplantae</taxon>
        <taxon>Streptophyta</taxon>
        <taxon>Embryophyta</taxon>
        <taxon>Tracheophyta</taxon>
        <taxon>Spermatophyta</taxon>
        <taxon>Magnoliopsida</taxon>
        <taxon>eudicotyledons</taxon>
        <taxon>Gunneridae</taxon>
        <taxon>Pentapetalae</taxon>
        <taxon>asterids</taxon>
        <taxon>campanulids</taxon>
        <taxon>Asterales</taxon>
        <taxon>Asteraceae</taxon>
        <taxon>Cichorioideae</taxon>
        <taxon>Cichorieae</taxon>
        <taxon>Lactucinae</taxon>
        <taxon>Lactuca</taxon>
    </lineage>
</organism>
<dbReference type="EMBL" id="OX465079">
    <property type="protein sequence ID" value="CAI9277100.1"/>
    <property type="molecule type" value="Genomic_DNA"/>
</dbReference>
<reference evidence="1" key="1">
    <citation type="submission" date="2023-04" db="EMBL/GenBank/DDBJ databases">
        <authorList>
            <person name="Vijverberg K."/>
            <person name="Xiong W."/>
            <person name="Schranz E."/>
        </authorList>
    </citation>
    <scope>NUCLEOTIDE SEQUENCE</scope>
</reference>
<evidence type="ECO:0000313" key="1">
    <source>
        <dbReference type="EMBL" id="CAI9277100.1"/>
    </source>
</evidence>
<keyword evidence="2" id="KW-1185">Reference proteome</keyword>